<evidence type="ECO:0000256" key="1">
    <source>
        <dbReference type="SAM" id="MobiDB-lite"/>
    </source>
</evidence>
<accession>A0A445C5C5</accession>
<dbReference type="Proteomes" id="UP000289738">
    <property type="component" value="Chromosome A07"/>
</dbReference>
<sequence length="88" mass="9562">MLFPDASDCQVHIRWLFLLEDLEMCGGLSWGSAVLAWLYHQMCRATEHGLRNLGGCKFISSSSSTSSGILGGSSSASSSSHYKKKAYL</sequence>
<dbReference type="Pfam" id="PF10536">
    <property type="entry name" value="PMD"/>
    <property type="match status" value="1"/>
</dbReference>
<feature type="compositionally biased region" description="Low complexity" evidence="1">
    <location>
        <begin position="62"/>
        <end position="80"/>
    </location>
</feature>
<reference evidence="3 4" key="1">
    <citation type="submission" date="2019-01" db="EMBL/GenBank/DDBJ databases">
        <title>Sequencing of cultivated peanut Arachis hypogaea provides insights into genome evolution and oil improvement.</title>
        <authorList>
            <person name="Chen X."/>
        </authorList>
    </citation>
    <scope>NUCLEOTIDE SEQUENCE [LARGE SCALE GENOMIC DNA]</scope>
    <source>
        <strain evidence="4">cv. Fuhuasheng</strain>
        <tissue evidence="3">Leaves</tissue>
    </source>
</reference>
<dbReference type="InterPro" id="IPR019557">
    <property type="entry name" value="AminoTfrase-like_pln_mobile"/>
</dbReference>
<evidence type="ECO:0000313" key="3">
    <source>
        <dbReference type="EMBL" id="RYR46093.1"/>
    </source>
</evidence>
<protein>
    <recommendedName>
        <fullName evidence="2">Aminotransferase-like plant mobile domain-containing protein</fullName>
    </recommendedName>
</protein>
<dbReference type="GO" id="GO:0010073">
    <property type="term" value="P:meristem maintenance"/>
    <property type="evidence" value="ECO:0007669"/>
    <property type="project" value="InterPro"/>
</dbReference>
<organism evidence="3 4">
    <name type="scientific">Arachis hypogaea</name>
    <name type="common">Peanut</name>
    <dbReference type="NCBI Taxonomy" id="3818"/>
    <lineage>
        <taxon>Eukaryota</taxon>
        <taxon>Viridiplantae</taxon>
        <taxon>Streptophyta</taxon>
        <taxon>Embryophyta</taxon>
        <taxon>Tracheophyta</taxon>
        <taxon>Spermatophyta</taxon>
        <taxon>Magnoliopsida</taxon>
        <taxon>eudicotyledons</taxon>
        <taxon>Gunneridae</taxon>
        <taxon>Pentapetalae</taxon>
        <taxon>rosids</taxon>
        <taxon>fabids</taxon>
        <taxon>Fabales</taxon>
        <taxon>Fabaceae</taxon>
        <taxon>Papilionoideae</taxon>
        <taxon>50 kb inversion clade</taxon>
        <taxon>dalbergioids sensu lato</taxon>
        <taxon>Dalbergieae</taxon>
        <taxon>Pterocarpus clade</taxon>
        <taxon>Arachis</taxon>
    </lineage>
</organism>
<dbReference type="EMBL" id="SDMP01000007">
    <property type="protein sequence ID" value="RYR46093.1"/>
    <property type="molecule type" value="Genomic_DNA"/>
</dbReference>
<gene>
    <name evidence="3" type="ORF">Ahy_A07g031842</name>
</gene>
<dbReference type="PANTHER" id="PTHR46033">
    <property type="entry name" value="PROTEIN MAIN-LIKE 2"/>
    <property type="match status" value="1"/>
</dbReference>
<dbReference type="InterPro" id="IPR044824">
    <property type="entry name" value="MAIN-like"/>
</dbReference>
<dbReference type="PANTHER" id="PTHR46033:SF8">
    <property type="entry name" value="PROTEIN MAINTENANCE OF MERISTEMS-LIKE"/>
    <property type="match status" value="1"/>
</dbReference>
<dbReference type="AlphaFoldDB" id="A0A445C5C5"/>
<evidence type="ECO:0000259" key="2">
    <source>
        <dbReference type="Pfam" id="PF10536"/>
    </source>
</evidence>
<keyword evidence="4" id="KW-1185">Reference proteome</keyword>
<proteinExistence type="predicted"/>
<feature type="region of interest" description="Disordered" evidence="1">
    <location>
        <begin position="62"/>
        <end position="88"/>
    </location>
</feature>
<evidence type="ECO:0000313" key="4">
    <source>
        <dbReference type="Proteomes" id="UP000289738"/>
    </source>
</evidence>
<feature type="domain" description="Aminotransferase-like plant mobile" evidence="2">
    <location>
        <begin position="1"/>
        <end position="56"/>
    </location>
</feature>
<comment type="caution">
    <text evidence="3">The sequence shown here is derived from an EMBL/GenBank/DDBJ whole genome shotgun (WGS) entry which is preliminary data.</text>
</comment>
<name>A0A445C5C5_ARAHY</name>